<evidence type="ECO:0000256" key="1">
    <source>
        <dbReference type="SAM" id="Coils"/>
    </source>
</evidence>
<dbReference type="VEuPathDB" id="FungiDB:SCHCODRAFT_02580019"/>
<feature type="non-terminal residue" evidence="3">
    <location>
        <position position="364"/>
    </location>
</feature>
<reference evidence="3 4" key="1">
    <citation type="journal article" date="2010" name="Nat. Biotechnol.">
        <title>Genome sequence of the model mushroom Schizophyllum commune.</title>
        <authorList>
            <person name="Ohm R.A."/>
            <person name="de Jong J.F."/>
            <person name="Lugones L.G."/>
            <person name="Aerts A."/>
            <person name="Kothe E."/>
            <person name="Stajich J.E."/>
            <person name="de Vries R.P."/>
            <person name="Record E."/>
            <person name="Levasseur A."/>
            <person name="Baker S.E."/>
            <person name="Bartholomew K.A."/>
            <person name="Coutinho P.M."/>
            <person name="Erdmann S."/>
            <person name="Fowler T.J."/>
            <person name="Gathman A.C."/>
            <person name="Lombard V."/>
            <person name="Henrissat B."/>
            <person name="Knabe N."/>
            <person name="Kuees U."/>
            <person name="Lilly W.W."/>
            <person name="Lindquist E."/>
            <person name="Lucas S."/>
            <person name="Magnuson J.K."/>
            <person name="Piumi F."/>
            <person name="Raudaskoski M."/>
            <person name="Salamov A."/>
            <person name="Schmutz J."/>
            <person name="Schwarze F.W.M.R."/>
            <person name="vanKuyk P.A."/>
            <person name="Horton J.S."/>
            <person name="Grigoriev I.V."/>
            <person name="Woesten H.A.B."/>
        </authorList>
    </citation>
    <scope>NUCLEOTIDE SEQUENCE [LARGE SCALE GENOMIC DNA]</scope>
    <source>
        <strain evidence="4">H4-8 / FGSC 9210</strain>
    </source>
</reference>
<dbReference type="GeneID" id="9587114"/>
<dbReference type="EMBL" id="GL377307">
    <property type="protein sequence ID" value="EFI96237.1"/>
    <property type="molecule type" value="Genomic_DNA"/>
</dbReference>
<proteinExistence type="predicted"/>
<feature type="coiled-coil region" evidence="1">
    <location>
        <begin position="332"/>
        <end position="359"/>
    </location>
</feature>
<feature type="compositionally biased region" description="Basic residues" evidence="2">
    <location>
        <begin position="93"/>
        <end position="106"/>
    </location>
</feature>
<keyword evidence="4" id="KW-1185">Reference proteome</keyword>
<dbReference type="KEGG" id="scm:SCHCO_02580019"/>
<dbReference type="RefSeq" id="XP_003031140.1">
    <property type="nucleotide sequence ID" value="XM_003031094.1"/>
</dbReference>
<evidence type="ECO:0008006" key="5">
    <source>
        <dbReference type="Google" id="ProtNLM"/>
    </source>
</evidence>
<protein>
    <recommendedName>
        <fullName evidence="5">RRM domain-containing protein</fullName>
    </recommendedName>
</protein>
<dbReference type="InParanoid" id="D8Q6H4"/>
<evidence type="ECO:0000256" key="2">
    <source>
        <dbReference type="SAM" id="MobiDB-lite"/>
    </source>
</evidence>
<accession>D8Q6H4</accession>
<dbReference type="Proteomes" id="UP000007431">
    <property type="component" value="Unassembled WGS sequence"/>
</dbReference>
<evidence type="ECO:0000313" key="4">
    <source>
        <dbReference type="Proteomes" id="UP000007431"/>
    </source>
</evidence>
<feature type="region of interest" description="Disordered" evidence="2">
    <location>
        <begin position="45"/>
        <end position="106"/>
    </location>
</feature>
<sequence length="364" mass="40544">MNPLLRNSLIGITRPVLHVNLAPVASSSRRALHVTYLRCKSIDENNRERVDGPPDGKIATSLSSPPNTRPSAGGNSRDTPSATISTDTDSKKSPPRPRPARSAPLRKRTICLSNVLDGTSISKLKEFLSDEFGHATWVTLGPYAPGKRASNSSDRPRRRHAYVLFAHASSVDKVRARLGSLIDFDGTALFPELIPPVAVGGPTNKALHERLYPRKDPLHPAGVRPKDTLFVRRLENVDSQELRKHIEASCRDLVSLTRLGSCFELQFIDVRAASRARTKLKDYFRRSDSTAWVDFKTDEGDLPVVLRAQVRDRAEQLRRLQRALSDPARDDKEDVQAAMEVARQKLEEAKEKLARMEEPAAKSE</sequence>
<dbReference type="OrthoDB" id="10364850at2759"/>
<name>D8Q6H4_SCHCM</name>
<dbReference type="AlphaFoldDB" id="D8Q6H4"/>
<organism evidence="4">
    <name type="scientific">Schizophyllum commune (strain H4-8 / FGSC 9210)</name>
    <name type="common">Split gill fungus</name>
    <dbReference type="NCBI Taxonomy" id="578458"/>
    <lineage>
        <taxon>Eukaryota</taxon>
        <taxon>Fungi</taxon>
        <taxon>Dikarya</taxon>
        <taxon>Basidiomycota</taxon>
        <taxon>Agaricomycotina</taxon>
        <taxon>Agaricomycetes</taxon>
        <taxon>Agaricomycetidae</taxon>
        <taxon>Agaricales</taxon>
        <taxon>Schizophyllaceae</taxon>
        <taxon>Schizophyllum</taxon>
    </lineage>
</organism>
<dbReference type="HOGENOM" id="CLU_761076_0_0_1"/>
<feature type="compositionally biased region" description="Polar residues" evidence="2">
    <location>
        <begin position="60"/>
        <end position="87"/>
    </location>
</feature>
<feature type="compositionally biased region" description="Basic and acidic residues" evidence="2">
    <location>
        <begin position="45"/>
        <end position="54"/>
    </location>
</feature>
<keyword evidence="1" id="KW-0175">Coiled coil</keyword>
<evidence type="ECO:0000313" key="3">
    <source>
        <dbReference type="EMBL" id="EFI96237.1"/>
    </source>
</evidence>
<gene>
    <name evidence="3" type="ORF">SCHCODRAFT_110165</name>
</gene>